<accession>A0ABN4UYD7</accession>
<organism evidence="1 2">
    <name type="scientific">Thermosipho melanesiensis</name>
    <dbReference type="NCBI Taxonomy" id="46541"/>
    <lineage>
        <taxon>Bacteria</taxon>
        <taxon>Thermotogati</taxon>
        <taxon>Thermotogota</taxon>
        <taxon>Thermotogae</taxon>
        <taxon>Thermotogales</taxon>
        <taxon>Fervidobacteriaceae</taxon>
        <taxon>Thermosipho</taxon>
    </lineage>
</organism>
<protein>
    <submittedName>
        <fullName evidence="1">Uncharacterized protein</fullName>
    </submittedName>
</protein>
<proteinExistence type="predicted"/>
<evidence type="ECO:0000313" key="1">
    <source>
        <dbReference type="EMBL" id="APT74062.1"/>
    </source>
</evidence>
<name>A0ABN4UYD7_9BACT</name>
<keyword evidence="2" id="KW-1185">Reference proteome</keyword>
<reference evidence="1 2" key="1">
    <citation type="submission" date="2014-02" db="EMBL/GenBank/DDBJ databases">
        <title>Diversity of Thermotogales isolates from hydrothermal vents.</title>
        <authorList>
            <person name="Haverkamp T.H.A."/>
            <person name="Lossouarn J."/>
            <person name="Geslin C."/>
            <person name="Nesbo C.L."/>
        </authorList>
    </citation>
    <scope>NUCLEOTIDE SEQUENCE [LARGE SCALE GENOMIC DNA]</scope>
    <source>
        <strain evidence="1 2">431</strain>
    </source>
</reference>
<gene>
    <name evidence="1" type="ORF">BW47_05890</name>
</gene>
<dbReference type="EMBL" id="CP007389">
    <property type="protein sequence ID" value="APT74062.1"/>
    <property type="molecule type" value="Genomic_DNA"/>
</dbReference>
<evidence type="ECO:0000313" key="2">
    <source>
        <dbReference type="Proteomes" id="UP000185490"/>
    </source>
</evidence>
<dbReference type="Proteomes" id="UP000185490">
    <property type="component" value="Chromosome"/>
</dbReference>
<dbReference type="RefSeq" id="WP_238375200.1">
    <property type="nucleotide sequence ID" value="NZ_CP007389.1"/>
</dbReference>
<sequence>MLNFNWDYCEGVETIIRKMVLGNLEDFKELLSKYSEKELKEIFLNNLHRFYGKDRSFWKVILEVSNEEIKRKSDESFRNTVTTRNFP</sequence>